<organism evidence="3 4">
    <name type="scientific">Enhygromyxa salina</name>
    <dbReference type="NCBI Taxonomy" id="215803"/>
    <lineage>
        <taxon>Bacteria</taxon>
        <taxon>Pseudomonadati</taxon>
        <taxon>Myxococcota</taxon>
        <taxon>Polyangia</taxon>
        <taxon>Nannocystales</taxon>
        <taxon>Nannocystaceae</taxon>
        <taxon>Enhygromyxa</taxon>
    </lineage>
</organism>
<dbReference type="EMBL" id="PVNL01000011">
    <property type="protein sequence ID" value="PRQ09853.1"/>
    <property type="molecule type" value="Genomic_DNA"/>
</dbReference>
<name>A0A2S9YXM9_9BACT</name>
<gene>
    <name evidence="3" type="ORF">ENSA7_04030</name>
</gene>
<feature type="signal peptide" evidence="2">
    <location>
        <begin position="1"/>
        <end position="20"/>
    </location>
</feature>
<feature type="region of interest" description="Disordered" evidence="1">
    <location>
        <begin position="35"/>
        <end position="75"/>
    </location>
</feature>
<keyword evidence="2" id="KW-0732">Signal</keyword>
<sequence length="297" mass="30192">MKTLRLLSLCLVGSALTLSACGDKVDTQTTAATTATNTSNGSADTDNEDTETGGASDFGGDGDGDPATTTSAGFVPTDGDMASIAECDPWTQDCPEGEKCVAYGSTGGGWDANKCVPINGEGTQGEPCTYDGTAASTDDCNADTWCWNVSEEGVGVCTSFCTGSPDDPICEPGFGCSIANEGSITLCLLNCDPLLQDCPSATDSCFYDFSGNFVCAFFTQNLPTGEPCGFINDCIGGDICLGAEVLPSCAGASCCAEFCDLTDPTCTVGGTECTPFFEDGTAPPDYVDVGVCIIPGA</sequence>
<dbReference type="Proteomes" id="UP000238823">
    <property type="component" value="Unassembled WGS sequence"/>
</dbReference>
<evidence type="ECO:0000256" key="2">
    <source>
        <dbReference type="SAM" id="SignalP"/>
    </source>
</evidence>
<evidence type="ECO:0000256" key="1">
    <source>
        <dbReference type="SAM" id="MobiDB-lite"/>
    </source>
</evidence>
<accession>A0A2S9YXM9</accession>
<evidence type="ECO:0000313" key="4">
    <source>
        <dbReference type="Proteomes" id="UP000238823"/>
    </source>
</evidence>
<dbReference type="PROSITE" id="PS51257">
    <property type="entry name" value="PROKAR_LIPOPROTEIN"/>
    <property type="match status" value="1"/>
</dbReference>
<dbReference type="AlphaFoldDB" id="A0A2S9YXM9"/>
<proteinExistence type="predicted"/>
<evidence type="ECO:0000313" key="3">
    <source>
        <dbReference type="EMBL" id="PRQ09853.1"/>
    </source>
</evidence>
<feature type="chain" id="PRO_5015504351" evidence="2">
    <location>
        <begin position="21"/>
        <end position="297"/>
    </location>
</feature>
<protein>
    <submittedName>
        <fullName evidence="3">Uncharacterized protein</fullName>
    </submittedName>
</protein>
<feature type="compositionally biased region" description="Low complexity" evidence="1">
    <location>
        <begin position="35"/>
        <end position="44"/>
    </location>
</feature>
<reference evidence="3 4" key="1">
    <citation type="submission" date="2018-03" db="EMBL/GenBank/DDBJ databases">
        <title>Draft Genome Sequences of the Obligatory Marine Myxobacteria Enhygromyxa salina SWB007.</title>
        <authorList>
            <person name="Poehlein A."/>
            <person name="Moghaddam J.A."/>
            <person name="Harms H."/>
            <person name="Alanjari M."/>
            <person name="Koenig G.M."/>
            <person name="Daniel R."/>
            <person name="Schaeberle T.F."/>
        </authorList>
    </citation>
    <scope>NUCLEOTIDE SEQUENCE [LARGE SCALE GENOMIC DNA]</scope>
    <source>
        <strain evidence="3 4">SWB007</strain>
    </source>
</reference>
<comment type="caution">
    <text evidence="3">The sequence shown here is derived from an EMBL/GenBank/DDBJ whole genome shotgun (WGS) entry which is preliminary data.</text>
</comment>
<dbReference type="OrthoDB" id="5505241at2"/>
<dbReference type="RefSeq" id="WP_106087493.1">
    <property type="nucleotide sequence ID" value="NZ_PVNL01000011.1"/>
</dbReference>